<dbReference type="InterPro" id="IPR036928">
    <property type="entry name" value="AS_sf"/>
</dbReference>
<reference evidence="3 4" key="1">
    <citation type="journal article" date="2013" name="Antonie Van Leeuwenhoek">
        <title>Dongia rigui sp. nov., isolated from freshwater of a large wetland in Korea.</title>
        <authorList>
            <person name="Baik K.S."/>
            <person name="Hwang Y.M."/>
            <person name="Choi J.S."/>
            <person name="Kwon J."/>
            <person name="Seong C.N."/>
        </authorList>
    </citation>
    <scope>NUCLEOTIDE SEQUENCE [LARGE SCALE GENOMIC DNA]</scope>
    <source>
        <strain evidence="3 4">04SU4-P</strain>
    </source>
</reference>
<evidence type="ECO:0000313" key="3">
    <source>
        <dbReference type="EMBL" id="MDY0872622.1"/>
    </source>
</evidence>
<dbReference type="Pfam" id="PF01425">
    <property type="entry name" value="Amidase"/>
    <property type="match status" value="1"/>
</dbReference>
<evidence type="ECO:0000256" key="1">
    <source>
        <dbReference type="ARBA" id="ARBA00009199"/>
    </source>
</evidence>
<protein>
    <submittedName>
        <fullName evidence="3">Amidase</fullName>
    </submittedName>
</protein>
<feature type="domain" description="Amidase" evidence="2">
    <location>
        <begin position="31"/>
        <end position="457"/>
    </location>
</feature>
<dbReference type="PROSITE" id="PS00571">
    <property type="entry name" value="AMIDASES"/>
    <property type="match status" value="1"/>
</dbReference>
<dbReference type="RefSeq" id="WP_320501097.1">
    <property type="nucleotide sequence ID" value="NZ_JAXCLX010000002.1"/>
</dbReference>
<proteinExistence type="inferred from homology"/>
<gene>
    <name evidence="3" type="ORF">SMD31_11830</name>
</gene>
<dbReference type="Gene3D" id="3.90.1300.10">
    <property type="entry name" value="Amidase signature (AS) domain"/>
    <property type="match status" value="1"/>
</dbReference>
<dbReference type="InterPro" id="IPR000120">
    <property type="entry name" value="Amidase"/>
</dbReference>
<dbReference type="InterPro" id="IPR023631">
    <property type="entry name" value="Amidase_dom"/>
</dbReference>
<comment type="caution">
    <text evidence="3">The sequence shown here is derived from an EMBL/GenBank/DDBJ whole genome shotgun (WGS) entry which is preliminary data.</text>
</comment>
<organism evidence="3 4">
    <name type="scientific">Dongia rigui</name>
    <dbReference type="NCBI Taxonomy" id="940149"/>
    <lineage>
        <taxon>Bacteria</taxon>
        <taxon>Pseudomonadati</taxon>
        <taxon>Pseudomonadota</taxon>
        <taxon>Alphaproteobacteria</taxon>
        <taxon>Rhodospirillales</taxon>
        <taxon>Dongiaceae</taxon>
        <taxon>Dongia</taxon>
    </lineage>
</organism>
<dbReference type="Proteomes" id="UP001271769">
    <property type="component" value="Unassembled WGS sequence"/>
</dbReference>
<sequence>MNRADYLAQDGLGLADLIRRRAVSADEVLVAAREVIAATNPETNAIVDLFANPAESNMDPAARFHGVPFLLKDIGGALNGARTTGASRYLAGLPPLDTDDALTARFKQAGLRILGKTNLPELGFNVTTEPAMFGPARNPWNLAHSTGGSSGGSAAAVAAGMVPLAHATDGAGSIRIPAAACGLVGLKPSRGSLPQGPAHADIYAGLVSEGVVSRSVRDTAAALDIAYGPDAGAPYGAPPAPIAGFLSALMQNGPRLKIGVNHQHLDDVALAPEGLAALETAAELLRGLGHHVAPIALPIKEHDLVLPRRVYKAQVCAQAAADAAELKTILGRPPHEGEMERINLAAAEAGRRMGAAEYVATIRAGQAFTRTMALLWDDIDVLLTPALAGPAPQLGAFPTDHDDVDLHVARMLRFSPFTATYNVTGEPAITLPIQQSADGLPLGIQLCAALGNDASLLVLAQEIETARVFALSPMLRRQGDL</sequence>
<dbReference type="EMBL" id="JAXCLX010000002">
    <property type="protein sequence ID" value="MDY0872622.1"/>
    <property type="molecule type" value="Genomic_DNA"/>
</dbReference>
<dbReference type="SUPFAM" id="SSF75304">
    <property type="entry name" value="Amidase signature (AS) enzymes"/>
    <property type="match status" value="1"/>
</dbReference>
<accession>A0ABU5DZ64</accession>
<name>A0ABU5DZ64_9PROT</name>
<comment type="similarity">
    <text evidence="1">Belongs to the amidase family.</text>
</comment>
<evidence type="ECO:0000259" key="2">
    <source>
        <dbReference type="Pfam" id="PF01425"/>
    </source>
</evidence>
<dbReference type="PANTHER" id="PTHR11895">
    <property type="entry name" value="TRANSAMIDASE"/>
    <property type="match status" value="1"/>
</dbReference>
<keyword evidence="4" id="KW-1185">Reference proteome</keyword>
<evidence type="ECO:0000313" key="4">
    <source>
        <dbReference type="Proteomes" id="UP001271769"/>
    </source>
</evidence>
<dbReference type="PANTHER" id="PTHR11895:SF7">
    <property type="entry name" value="GLUTAMYL-TRNA(GLN) AMIDOTRANSFERASE SUBUNIT A, MITOCHONDRIAL"/>
    <property type="match status" value="1"/>
</dbReference>
<dbReference type="InterPro" id="IPR020556">
    <property type="entry name" value="Amidase_CS"/>
</dbReference>